<dbReference type="InterPro" id="IPR002205">
    <property type="entry name" value="Topo_IIA_dom_A"/>
</dbReference>
<evidence type="ECO:0000256" key="1">
    <source>
        <dbReference type="ARBA" id="ARBA00000185"/>
    </source>
</evidence>
<dbReference type="WBParaSite" id="PEQ_0000882901-mRNA-1">
    <property type="protein sequence ID" value="PEQ_0000882901-mRNA-1"/>
    <property type="gene ID" value="PEQ_0000882901"/>
</dbReference>
<evidence type="ECO:0000256" key="6">
    <source>
        <dbReference type="ARBA" id="ARBA00023029"/>
    </source>
</evidence>
<comment type="catalytic activity">
    <reaction evidence="1 9">
        <text>ATP-dependent breakage, passage and rejoining of double-stranded DNA.</text>
        <dbReference type="EC" id="5.6.2.2"/>
    </reaction>
</comment>
<evidence type="ECO:0000256" key="3">
    <source>
        <dbReference type="ARBA" id="ARBA00012895"/>
    </source>
</evidence>
<keyword evidence="7 9" id="KW-0238">DNA-binding</keyword>
<dbReference type="AlphaFoldDB" id="A0A914RVE9"/>
<dbReference type="Proteomes" id="UP000887564">
    <property type="component" value="Unplaced"/>
</dbReference>
<dbReference type="InterPro" id="IPR050634">
    <property type="entry name" value="DNA_Topoisomerase_II"/>
</dbReference>
<dbReference type="PANTHER" id="PTHR10169:SF38">
    <property type="entry name" value="DNA TOPOISOMERASE 2"/>
    <property type="match status" value="1"/>
</dbReference>
<organism evidence="11 12">
    <name type="scientific">Parascaris equorum</name>
    <name type="common">Equine roundworm</name>
    <dbReference type="NCBI Taxonomy" id="6256"/>
    <lineage>
        <taxon>Eukaryota</taxon>
        <taxon>Metazoa</taxon>
        <taxon>Ecdysozoa</taxon>
        <taxon>Nematoda</taxon>
        <taxon>Chromadorea</taxon>
        <taxon>Rhabditida</taxon>
        <taxon>Spirurina</taxon>
        <taxon>Ascaridomorpha</taxon>
        <taxon>Ascaridoidea</taxon>
        <taxon>Ascarididae</taxon>
        <taxon>Parascaris</taxon>
    </lineage>
</organism>
<evidence type="ECO:0000256" key="9">
    <source>
        <dbReference type="PROSITE-ProRule" id="PRU01384"/>
    </source>
</evidence>
<evidence type="ECO:0000256" key="5">
    <source>
        <dbReference type="ARBA" id="ARBA00022840"/>
    </source>
</evidence>
<evidence type="ECO:0000259" key="10">
    <source>
        <dbReference type="PROSITE" id="PS52040"/>
    </source>
</evidence>
<dbReference type="GO" id="GO:0003918">
    <property type="term" value="F:DNA topoisomerase type II (double strand cut, ATP-hydrolyzing) activity"/>
    <property type="evidence" value="ECO:0007669"/>
    <property type="project" value="UniProtKB-EC"/>
</dbReference>
<dbReference type="InterPro" id="IPR013759">
    <property type="entry name" value="Topo_IIA_B_C"/>
</dbReference>
<evidence type="ECO:0000313" key="11">
    <source>
        <dbReference type="Proteomes" id="UP000887564"/>
    </source>
</evidence>
<evidence type="ECO:0000256" key="2">
    <source>
        <dbReference type="ARBA" id="ARBA00001946"/>
    </source>
</evidence>
<accession>A0A914RVE9</accession>
<dbReference type="InterPro" id="IPR013758">
    <property type="entry name" value="Topo_IIA_A/C_ab"/>
</dbReference>
<dbReference type="InterPro" id="IPR031660">
    <property type="entry name" value="TOPRIM_C"/>
</dbReference>
<dbReference type="FunFam" id="3.40.50.670:FF:000001">
    <property type="entry name" value="DNA topoisomerase 2"/>
    <property type="match status" value="1"/>
</dbReference>
<reference evidence="12" key="1">
    <citation type="submission" date="2022-11" db="UniProtKB">
        <authorList>
            <consortium name="WormBaseParasite"/>
        </authorList>
    </citation>
    <scope>IDENTIFICATION</scope>
</reference>
<keyword evidence="4" id="KW-0547">Nucleotide-binding</keyword>
<evidence type="ECO:0000256" key="8">
    <source>
        <dbReference type="ARBA" id="ARBA00023235"/>
    </source>
</evidence>
<dbReference type="GO" id="GO:0003677">
    <property type="term" value="F:DNA binding"/>
    <property type="evidence" value="ECO:0007669"/>
    <property type="project" value="UniProtKB-UniRule"/>
</dbReference>
<dbReference type="Gene3D" id="3.40.50.670">
    <property type="match status" value="1"/>
</dbReference>
<dbReference type="Pfam" id="PF16898">
    <property type="entry name" value="TOPRIM_C"/>
    <property type="match status" value="1"/>
</dbReference>
<name>A0A914RVE9_PAREQ</name>
<proteinExistence type="predicted"/>
<comment type="cofactor">
    <cofactor evidence="2">
        <name>Mg(2+)</name>
        <dbReference type="ChEBI" id="CHEBI:18420"/>
    </cofactor>
</comment>
<dbReference type="GO" id="GO:0005634">
    <property type="term" value="C:nucleus"/>
    <property type="evidence" value="ECO:0007669"/>
    <property type="project" value="TreeGrafter"/>
</dbReference>
<keyword evidence="8 9" id="KW-0413">Isomerase</keyword>
<evidence type="ECO:0000256" key="4">
    <source>
        <dbReference type="ARBA" id="ARBA00022741"/>
    </source>
</evidence>
<dbReference type="SUPFAM" id="SSF56719">
    <property type="entry name" value="Type II DNA topoisomerase"/>
    <property type="match status" value="1"/>
</dbReference>
<dbReference type="Pfam" id="PF00521">
    <property type="entry name" value="DNA_topoisoIV"/>
    <property type="match status" value="1"/>
</dbReference>
<dbReference type="PROSITE" id="PS52040">
    <property type="entry name" value="TOPO_IIA"/>
    <property type="match status" value="1"/>
</dbReference>
<dbReference type="GO" id="GO:0000712">
    <property type="term" value="P:resolution of meiotic recombination intermediates"/>
    <property type="evidence" value="ECO:0007669"/>
    <property type="project" value="TreeGrafter"/>
</dbReference>
<dbReference type="GO" id="GO:0000819">
    <property type="term" value="P:sister chromatid segregation"/>
    <property type="evidence" value="ECO:0007669"/>
    <property type="project" value="TreeGrafter"/>
</dbReference>
<sequence length="169" mass="19545">MKILNCLGTSTSKEAKEYFTDMARHRIRFRYAGDEDDSSIDMAFSKRKIEDRKIWLTNWMAEKRDRREQGLTEEYLYDKDTRSISFKDFVNKELVLFSNADNERSIPSLVDGLKPGQRKQSLMSTIVNLAQDYVGSNNINLLLPIGQFGTRLQGGKDSASPRYIFTQLK</sequence>
<feature type="domain" description="Topo IIA-type catalytic" evidence="10">
    <location>
        <begin position="60"/>
        <end position="169"/>
    </location>
</feature>
<keyword evidence="5" id="KW-0067">ATP-binding</keyword>
<dbReference type="GO" id="GO:0005524">
    <property type="term" value="F:ATP binding"/>
    <property type="evidence" value="ECO:0007669"/>
    <property type="project" value="InterPro"/>
</dbReference>
<dbReference type="InterPro" id="IPR001154">
    <property type="entry name" value="TopoII_euk"/>
</dbReference>
<dbReference type="Gene3D" id="3.90.199.10">
    <property type="entry name" value="Topoisomerase II, domain 5"/>
    <property type="match status" value="1"/>
</dbReference>
<dbReference type="EC" id="5.6.2.2" evidence="3"/>
<dbReference type="PANTHER" id="PTHR10169">
    <property type="entry name" value="DNA TOPOISOMERASE/GYRASE"/>
    <property type="match status" value="1"/>
</dbReference>
<keyword evidence="6 9" id="KW-0799">Topoisomerase</keyword>
<dbReference type="GO" id="GO:0006265">
    <property type="term" value="P:DNA topological change"/>
    <property type="evidence" value="ECO:0007669"/>
    <property type="project" value="UniProtKB-UniRule"/>
</dbReference>
<evidence type="ECO:0000313" key="12">
    <source>
        <dbReference type="WBParaSite" id="PEQ_0000882901-mRNA-1"/>
    </source>
</evidence>
<dbReference type="InterPro" id="IPR013760">
    <property type="entry name" value="Topo_IIA-like_dom_sf"/>
</dbReference>
<dbReference type="PRINTS" id="PR01158">
    <property type="entry name" value="TOPISMRASEII"/>
</dbReference>
<protein>
    <recommendedName>
        <fullName evidence="3">DNA topoisomerase (ATP-hydrolyzing)</fullName>
        <ecNumber evidence="3">5.6.2.2</ecNumber>
    </recommendedName>
</protein>
<feature type="active site" description="O-(5'-phospho-DNA)-tyrosine intermediate" evidence="9">
    <location>
        <position position="163"/>
    </location>
</feature>
<evidence type="ECO:0000256" key="7">
    <source>
        <dbReference type="ARBA" id="ARBA00023125"/>
    </source>
</evidence>
<keyword evidence="11" id="KW-1185">Reference proteome</keyword>